<evidence type="ECO:0000313" key="1">
    <source>
        <dbReference type="EMBL" id="MFB9150963.1"/>
    </source>
</evidence>
<accession>A0ABV5I2Q4</accession>
<protein>
    <submittedName>
        <fullName evidence="1">Uncharacterized protein</fullName>
    </submittedName>
</protein>
<dbReference type="Proteomes" id="UP001589670">
    <property type="component" value="Unassembled WGS sequence"/>
</dbReference>
<sequence length="299" mass="33192">QIGRRIRLWRDTPQPIPRQLFSERNIRRGSLSIRPRLPVSERPERLVAQFMDERTWRPGEIAVGAFSGRERRERYFGIVARDHLLREVGHDFRASRYRSVTVSFEAELENRLLLRGDPIALSHSEMTDGVAVSVDAWEGLSIELGRMVDPFDTTEQILMMLSAPDGSVIGPFAITVPDGSVPFEAVTIAQEEMDRVVADYGGDPRVWIARSPARDEPIRGVIGPASTQQMRLIVQEVGEERDGYAPVTCVDDDPRAHDTPVAGDGTLDGVIQAISTYFFMSQPSGDNGILVELAVAPSA</sequence>
<reference evidence="1 2" key="1">
    <citation type="submission" date="2024-09" db="EMBL/GenBank/DDBJ databases">
        <authorList>
            <person name="Sun Q."/>
            <person name="Mori K."/>
        </authorList>
    </citation>
    <scope>NUCLEOTIDE SEQUENCE [LARGE SCALE GENOMIC DNA]</scope>
    <source>
        <strain evidence="1 2">CECT 9424</strain>
    </source>
</reference>
<dbReference type="RefSeq" id="WP_377070527.1">
    <property type="nucleotide sequence ID" value="NZ_JBHMEC010000021.1"/>
</dbReference>
<dbReference type="EMBL" id="JBHMEC010000021">
    <property type="protein sequence ID" value="MFB9150963.1"/>
    <property type="molecule type" value="Genomic_DNA"/>
</dbReference>
<proteinExistence type="predicted"/>
<feature type="non-terminal residue" evidence="1">
    <location>
        <position position="1"/>
    </location>
</feature>
<evidence type="ECO:0000313" key="2">
    <source>
        <dbReference type="Proteomes" id="UP001589670"/>
    </source>
</evidence>
<keyword evidence="2" id="KW-1185">Reference proteome</keyword>
<comment type="caution">
    <text evidence="1">The sequence shown here is derived from an EMBL/GenBank/DDBJ whole genome shotgun (WGS) entry which is preliminary data.</text>
</comment>
<organism evidence="1 2">
    <name type="scientific">Roseovarius ramblicola</name>
    <dbReference type="NCBI Taxonomy" id="2022336"/>
    <lineage>
        <taxon>Bacteria</taxon>
        <taxon>Pseudomonadati</taxon>
        <taxon>Pseudomonadota</taxon>
        <taxon>Alphaproteobacteria</taxon>
        <taxon>Rhodobacterales</taxon>
        <taxon>Roseobacteraceae</taxon>
        <taxon>Roseovarius</taxon>
    </lineage>
</organism>
<feature type="non-terminal residue" evidence="1">
    <location>
        <position position="299"/>
    </location>
</feature>
<gene>
    <name evidence="1" type="ORF">ACFFU4_14505</name>
</gene>
<name>A0ABV5I2Q4_9RHOB</name>